<accession>A0A0V1BB36</accession>
<dbReference type="Proteomes" id="UP000054776">
    <property type="component" value="Unassembled WGS sequence"/>
</dbReference>
<protein>
    <submittedName>
        <fullName evidence="1">Uncharacterized protein</fullName>
    </submittedName>
</protein>
<dbReference type="OrthoDB" id="10580996at2759"/>
<comment type="caution">
    <text evidence="1">The sequence shown here is derived from an EMBL/GenBank/DDBJ whole genome shotgun (WGS) entry which is preliminary data.</text>
</comment>
<dbReference type="InParanoid" id="A0A0V1BB36"/>
<gene>
    <name evidence="1" type="ORF">T01_13445</name>
</gene>
<evidence type="ECO:0000313" key="1">
    <source>
        <dbReference type="EMBL" id="KRY34162.1"/>
    </source>
</evidence>
<dbReference type="EMBL" id="JYDH01000071">
    <property type="protein sequence ID" value="KRY34162.1"/>
    <property type="molecule type" value="Genomic_DNA"/>
</dbReference>
<reference evidence="1 2" key="1">
    <citation type="submission" date="2015-01" db="EMBL/GenBank/DDBJ databases">
        <title>Evolution of Trichinella species and genotypes.</title>
        <authorList>
            <person name="Korhonen P.K."/>
            <person name="Edoardo P."/>
            <person name="Giuseppe L.R."/>
            <person name="Gasser R.B."/>
        </authorList>
    </citation>
    <scope>NUCLEOTIDE SEQUENCE [LARGE SCALE GENOMIC DNA]</scope>
    <source>
        <strain evidence="1">ISS3</strain>
    </source>
</reference>
<name>A0A0V1BB36_TRISP</name>
<sequence>MHANFYSSVIRSFTCVVTDKIEDWWWKRSHARIPLLVDIVIRVLEPSVHILEVEKDSTTLEMQANRRKRSLAVQHLAIYKRDAILHPFQRFNLNNRCNVEILNSGSFRLTYPVAKVSISSKVSFPFDYVSFSYGIIMLKIGSDFHLQLIENYNL</sequence>
<evidence type="ECO:0000313" key="2">
    <source>
        <dbReference type="Proteomes" id="UP000054776"/>
    </source>
</evidence>
<proteinExistence type="predicted"/>
<keyword evidence="2" id="KW-1185">Reference proteome</keyword>
<organism evidence="1 2">
    <name type="scientific">Trichinella spiralis</name>
    <name type="common">Trichina worm</name>
    <dbReference type="NCBI Taxonomy" id="6334"/>
    <lineage>
        <taxon>Eukaryota</taxon>
        <taxon>Metazoa</taxon>
        <taxon>Ecdysozoa</taxon>
        <taxon>Nematoda</taxon>
        <taxon>Enoplea</taxon>
        <taxon>Dorylaimia</taxon>
        <taxon>Trichinellida</taxon>
        <taxon>Trichinellidae</taxon>
        <taxon>Trichinella</taxon>
    </lineage>
</organism>
<dbReference type="AlphaFoldDB" id="A0A0V1BB36"/>